<evidence type="ECO:0000256" key="1">
    <source>
        <dbReference type="SAM" id="MobiDB-lite"/>
    </source>
</evidence>
<dbReference type="Pfam" id="PF00487">
    <property type="entry name" value="FA_desaturase"/>
    <property type="match status" value="1"/>
</dbReference>
<feature type="compositionally biased region" description="Low complexity" evidence="1">
    <location>
        <begin position="32"/>
        <end position="41"/>
    </location>
</feature>
<feature type="compositionally biased region" description="Acidic residues" evidence="1">
    <location>
        <begin position="20"/>
        <end position="31"/>
    </location>
</feature>
<evidence type="ECO:0000259" key="3">
    <source>
        <dbReference type="Pfam" id="PF00487"/>
    </source>
</evidence>
<feature type="domain" description="Fatty acid desaturase" evidence="3">
    <location>
        <begin position="123"/>
        <end position="347"/>
    </location>
</feature>
<gene>
    <name evidence="4" type="ORF">BGZ96_008946</name>
</gene>
<keyword evidence="2" id="KW-0472">Membrane</keyword>
<name>A0ABQ7KEP6_9FUNG</name>
<dbReference type="InterPro" id="IPR005804">
    <property type="entry name" value="FA_desaturase_dom"/>
</dbReference>
<dbReference type="EMBL" id="JAAAIM010000052">
    <property type="protein sequence ID" value="KAG0296647.1"/>
    <property type="molecule type" value="Genomic_DNA"/>
</dbReference>
<feature type="transmembrane region" description="Helical" evidence="2">
    <location>
        <begin position="225"/>
        <end position="242"/>
    </location>
</feature>
<proteinExistence type="predicted"/>
<feature type="transmembrane region" description="Helical" evidence="2">
    <location>
        <begin position="117"/>
        <end position="137"/>
    </location>
</feature>
<feature type="transmembrane region" description="Helical" evidence="2">
    <location>
        <begin position="89"/>
        <end position="110"/>
    </location>
</feature>
<organism evidence="4 5">
    <name type="scientific">Linnemannia gamsii</name>
    <dbReference type="NCBI Taxonomy" id="64522"/>
    <lineage>
        <taxon>Eukaryota</taxon>
        <taxon>Fungi</taxon>
        <taxon>Fungi incertae sedis</taxon>
        <taxon>Mucoromycota</taxon>
        <taxon>Mortierellomycotina</taxon>
        <taxon>Mortierellomycetes</taxon>
        <taxon>Mortierellales</taxon>
        <taxon>Mortierellaceae</taxon>
        <taxon>Linnemannia</taxon>
    </lineage>
</organism>
<feature type="transmembrane region" description="Helical" evidence="2">
    <location>
        <begin position="157"/>
        <end position="173"/>
    </location>
</feature>
<sequence length="370" mass="41230">MTVAAEQPEPHVAQIVEEDVEDTLSDTEDSAEAATSTTTTTNGTGGVLLSPAKAANQATNTTAAGEAAPSTRVKRLALISSEDLKTPTIAIPTIAVAAGSVGAWASIMYYGAYKKKFSPLVSFPFMTAAIFASFTPVHDGTHSSIAKGKYKIPVNNLVGYISGVPLTLPFGSYRQLHLLHHRHVNTDADPDIWDSQGPMVVRAIKWFFPDFFWIRQILTKKVKNGKILDASIFYLSILWIFKKMSDKNMSFVKYWLLPQRAAYWLLVWLFAYVPHRPDGDHQFNQKDNVYKTTSVTGGILNSNGFNLAIPLLNQHLHNIHHLYPQLPFTRYGKIWAKHKDALIAAGTETHPVYEAKKDWAWNETFDGKKK</sequence>
<feature type="region of interest" description="Disordered" evidence="1">
    <location>
        <begin position="20"/>
        <end position="47"/>
    </location>
</feature>
<keyword evidence="5" id="KW-1185">Reference proteome</keyword>
<dbReference type="Proteomes" id="UP001194696">
    <property type="component" value="Unassembled WGS sequence"/>
</dbReference>
<protein>
    <recommendedName>
        <fullName evidence="3">Fatty acid desaturase domain-containing protein</fullName>
    </recommendedName>
</protein>
<evidence type="ECO:0000313" key="5">
    <source>
        <dbReference type="Proteomes" id="UP001194696"/>
    </source>
</evidence>
<feature type="transmembrane region" description="Helical" evidence="2">
    <location>
        <begin position="254"/>
        <end position="273"/>
    </location>
</feature>
<comment type="caution">
    <text evidence="4">The sequence shown here is derived from an EMBL/GenBank/DDBJ whole genome shotgun (WGS) entry which is preliminary data.</text>
</comment>
<evidence type="ECO:0000256" key="2">
    <source>
        <dbReference type="SAM" id="Phobius"/>
    </source>
</evidence>
<reference evidence="4 5" key="1">
    <citation type="journal article" date="2020" name="Fungal Divers.">
        <title>Resolving the Mortierellaceae phylogeny through synthesis of multi-gene phylogenetics and phylogenomics.</title>
        <authorList>
            <person name="Vandepol N."/>
            <person name="Liber J."/>
            <person name="Desiro A."/>
            <person name="Na H."/>
            <person name="Kennedy M."/>
            <person name="Barry K."/>
            <person name="Grigoriev I.V."/>
            <person name="Miller A.N."/>
            <person name="O'Donnell K."/>
            <person name="Stajich J.E."/>
            <person name="Bonito G."/>
        </authorList>
    </citation>
    <scope>NUCLEOTIDE SEQUENCE [LARGE SCALE GENOMIC DNA]</scope>
    <source>
        <strain evidence="4 5">AD045</strain>
    </source>
</reference>
<keyword evidence="2" id="KW-0812">Transmembrane</keyword>
<keyword evidence="2" id="KW-1133">Transmembrane helix</keyword>
<accession>A0ABQ7KEP6</accession>
<evidence type="ECO:0000313" key="4">
    <source>
        <dbReference type="EMBL" id="KAG0296647.1"/>
    </source>
</evidence>